<evidence type="ECO:0000256" key="4">
    <source>
        <dbReference type="ARBA" id="ARBA00021582"/>
    </source>
</evidence>
<keyword evidence="9" id="KW-0028">Amino-acid biosynthesis</keyword>
<comment type="similarity">
    <text evidence="3 9">Belongs to the D-isomer specific 2-hydroxyacid dehydrogenase family.</text>
</comment>
<comment type="pathway">
    <text evidence="2 9">Amino-acid biosynthesis; L-serine biosynthesis; L-serine from 3-phospho-D-glycerate: step 1/3.</text>
</comment>
<dbReference type="PROSITE" id="PS51671">
    <property type="entry name" value="ACT"/>
    <property type="match status" value="1"/>
</dbReference>
<dbReference type="SUPFAM" id="SSF143548">
    <property type="entry name" value="Serine metabolism enzymes domain"/>
    <property type="match status" value="1"/>
</dbReference>
<dbReference type="Gene3D" id="3.30.1330.90">
    <property type="entry name" value="D-3-phosphoglycerate dehydrogenase, domain 3"/>
    <property type="match status" value="1"/>
</dbReference>
<dbReference type="InterPro" id="IPR029009">
    <property type="entry name" value="ASB_dom_sf"/>
</dbReference>
<dbReference type="InterPro" id="IPR002912">
    <property type="entry name" value="ACT_dom"/>
</dbReference>
<dbReference type="InterPro" id="IPR045865">
    <property type="entry name" value="ACT-like_dom_sf"/>
</dbReference>
<dbReference type="SUPFAM" id="SSF51735">
    <property type="entry name" value="NAD(P)-binding Rossmann-fold domains"/>
    <property type="match status" value="1"/>
</dbReference>
<comment type="caution">
    <text evidence="11">The sequence shown here is derived from an EMBL/GenBank/DDBJ whole genome shotgun (WGS) entry which is preliminary data.</text>
</comment>
<keyword evidence="12" id="KW-1185">Reference proteome</keyword>
<evidence type="ECO:0000313" key="11">
    <source>
        <dbReference type="EMBL" id="MEQ3362520.1"/>
    </source>
</evidence>
<dbReference type="EMBL" id="JBBNOP010000004">
    <property type="protein sequence ID" value="MEQ3362520.1"/>
    <property type="molecule type" value="Genomic_DNA"/>
</dbReference>
<dbReference type="RefSeq" id="WP_245874416.1">
    <property type="nucleotide sequence ID" value="NZ_JBBNOP010000004.1"/>
</dbReference>
<dbReference type="Proteomes" id="UP001487305">
    <property type="component" value="Unassembled WGS sequence"/>
</dbReference>
<evidence type="ECO:0000256" key="2">
    <source>
        <dbReference type="ARBA" id="ARBA00005216"/>
    </source>
</evidence>
<dbReference type="Pfam" id="PF02826">
    <property type="entry name" value="2-Hacid_dh_C"/>
    <property type="match status" value="1"/>
</dbReference>
<evidence type="ECO:0000256" key="1">
    <source>
        <dbReference type="ARBA" id="ARBA00003800"/>
    </source>
</evidence>
<keyword evidence="5 9" id="KW-0560">Oxidoreductase</keyword>
<dbReference type="GO" id="GO:0004617">
    <property type="term" value="F:phosphoglycerate dehydrogenase activity"/>
    <property type="evidence" value="ECO:0007669"/>
    <property type="project" value="UniProtKB-EC"/>
</dbReference>
<evidence type="ECO:0000256" key="3">
    <source>
        <dbReference type="ARBA" id="ARBA00005854"/>
    </source>
</evidence>
<dbReference type="SUPFAM" id="SSF55021">
    <property type="entry name" value="ACT-like"/>
    <property type="match status" value="1"/>
</dbReference>
<reference evidence="11 12" key="1">
    <citation type="submission" date="2024-04" db="EMBL/GenBank/DDBJ databases">
        <title>Human intestinal bacterial collection.</title>
        <authorList>
            <person name="Pauvert C."/>
            <person name="Hitch T.C.A."/>
            <person name="Clavel T."/>
        </authorList>
    </citation>
    <scope>NUCLEOTIDE SEQUENCE [LARGE SCALE GENOMIC DNA]</scope>
    <source>
        <strain evidence="11 12">CLA-KB-H42</strain>
    </source>
</reference>
<dbReference type="PANTHER" id="PTHR42938:SF47">
    <property type="entry name" value="HYDROXYPYRUVATE REDUCTASE"/>
    <property type="match status" value="1"/>
</dbReference>
<dbReference type="InterPro" id="IPR029753">
    <property type="entry name" value="D-isomer_DH_CS"/>
</dbReference>
<evidence type="ECO:0000256" key="8">
    <source>
        <dbReference type="ARBA" id="ARBA00048731"/>
    </source>
</evidence>
<dbReference type="CDD" id="cd12173">
    <property type="entry name" value="PGDH_4"/>
    <property type="match status" value="1"/>
</dbReference>
<dbReference type="Gene3D" id="3.30.70.260">
    <property type="match status" value="1"/>
</dbReference>
<comment type="function">
    <text evidence="1">Catalyzes the reversible oxidation of 3-phospho-D-glycerate to 3-phosphonooxypyruvate, the first step of the phosphorylated L-serine biosynthesis pathway. Also catalyzes the reversible oxidation of 2-hydroxyglutarate to 2-oxoglutarate.</text>
</comment>
<protein>
    <recommendedName>
        <fullName evidence="4 9">D-3-phosphoglycerate dehydrogenase</fullName>
        <ecNumber evidence="9">1.1.1.95</ecNumber>
    </recommendedName>
</protein>
<dbReference type="Gene3D" id="3.40.50.720">
    <property type="entry name" value="NAD(P)-binding Rossmann-like Domain"/>
    <property type="match status" value="2"/>
</dbReference>
<dbReference type="SUPFAM" id="SSF52283">
    <property type="entry name" value="Formate/glycerate dehydrogenase catalytic domain-like"/>
    <property type="match status" value="1"/>
</dbReference>
<keyword evidence="6 9" id="KW-0520">NAD</keyword>
<organism evidence="11 12">
    <name type="scientific">Raoultibacter massiliensis</name>
    <dbReference type="NCBI Taxonomy" id="1852371"/>
    <lineage>
        <taxon>Bacteria</taxon>
        <taxon>Bacillati</taxon>
        <taxon>Actinomycetota</taxon>
        <taxon>Coriobacteriia</taxon>
        <taxon>Eggerthellales</taxon>
        <taxon>Eggerthellaceae</taxon>
        <taxon>Raoultibacter</taxon>
    </lineage>
</organism>
<dbReference type="Pfam" id="PF00389">
    <property type="entry name" value="2-Hacid_dh"/>
    <property type="match status" value="1"/>
</dbReference>
<comment type="catalytic activity">
    <reaction evidence="8 9">
        <text>(2R)-3-phosphoglycerate + NAD(+) = 3-phosphooxypyruvate + NADH + H(+)</text>
        <dbReference type="Rhea" id="RHEA:12641"/>
        <dbReference type="ChEBI" id="CHEBI:15378"/>
        <dbReference type="ChEBI" id="CHEBI:18110"/>
        <dbReference type="ChEBI" id="CHEBI:57540"/>
        <dbReference type="ChEBI" id="CHEBI:57945"/>
        <dbReference type="ChEBI" id="CHEBI:58272"/>
        <dbReference type="EC" id="1.1.1.95"/>
    </reaction>
</comment>
<dbReference type="InterPro" id="IPR006139">
    <property type="entry name" value="D-isomer_2_OHA_DH_cat_dom"/>
</dbReference>
<dbReference type="InterPro" id="IPR006140">
    <property type="entry name" value="D-isomer_DH_NAD-bd"/>
</dbReference>
<dbReference type="InterPro" id="IPR006236">
    <property type="entry name" value="PGDH"/>
</dbReference>
<comment type="catalytic activity">
    <reaction evidence="7">
        <text>(R)-2-hydroxyglutarate + NAD(+) = 2-oxoglutarate + NADH + H(+)</text>
        <dbReference type="Rhea" id="RHEA:49612"/>
        <dbReference type="ChEBI" id="CHEBI:15378"/>
        <dbReference type="ChEBI" id="CHEBI:15801"/>
        <dbReference type="ChEBI" id="CHEBI:16810"/>
        <dbReference type="ChEBI" id="CHEBI:57540"/>
        <dbReference type="ChEBI" id="CHEBI:57945"/>
        <dbReference type="EC" id="1.1.1.399"/>
    </reaction>
</comment>
<sequence length="529" mass="55782">MVAVMAKKVLVTEKLAEAGLDILRSKGYEVDVLLELDPEGLVDAIPAYDALIVRSATKVTREVIEAAANLRVIGRAGVGIDNVDVEAATERGVIVCNAPTSNIVSAAEQTMCLMLACARKTPQAVASMKDGKWERSKFSGTELFEKTLAIFGLGRVGGLVAERARAFGMNLIGYDPYCSPERAEQLGVELYDNVDDIVPLADFITVHLPKTKETIGMFGPAQYAAMKDGVILVNTARGGIYNIESLADFVAAGKIGGAAIDVYEAEPCTESPLHEFDNVILTPHLGASTKEAQTRAGIQIAEYVSAGLEGSIVPTAVNMALVPPEIMDAVGPYVPACQLMGSMLAQIDGDIPQYLKLTAAGSLAGADPSILVAGTLGGILSYKNVAVTPVNAEAVAKRHGIKVETQSRPDAQGYASAVSVVADGTEISCTLADTAQVPRIVSLFGYQIDIAPASQSLIFEYVDAPGKIGTIGTILGSAGINITTMQVGMKEKEKNALVYMNVEGDVDDAIMGKLREGLGELKNLWYVKL</sequence>
<accession>A0ABV1JBQ4</accession>
<gene>
    <name evidence="11" type="primary">serA</name>
    <name evidence="11" type="ORF">AAA083_05990</name>
</gene>
<evidence type="ECO:0000256" key="5">
    <source>
        <dbReference type="ARBA" id="ARBA00023002"/>
    </source>
</evidence>
<dbReference type="InterPro" id="IPR029752">
    <property type="entry name" value="D-isomer_DH_CS1"/>
</dbReference>
<evidence type="ECO:0000256" key="7">
    <source>
        <dbReference type="ARBA" id="ARBA00048126"/>
    </source>
</evidence>
<evidence type="ECO:0000256" key="9">
    <source>
        <dbReference type="RuleBase" id="RU363003"/>
    </source>
</evidence>
<dbReference type="InterPro" id="IPR036291">
    <property type="entry name" value="NAD(P)-bd_dom_sf"/>
</dbReference>
<dbReference type="EC" id="1.1.1.95" evidence="9"/>
<dbReference type="InterPro" id="IPR045626">
    <property type="entry name" value="PGDH_ASB_dom"/>
</dbReference>
<dbReference type="PANTHER" id="PTHR42938">
    <property type="entry name" value="FORMATE DEHYDROGENASE 1"/>
    <property type="match status" value="1"/>
</dbReference>
<dbReference type="Pfam" id="PF19304">
    <property type="entry name" value="PGDH_inter"/>
    <property type="match status" value="1"/>
</dbReference>
<name>A0ABV1JBQ4_9ACTN</name>
<evidence type="ECO:0000256" key="6">
    <source>
        <dbReference type="ARBA" id="ARBA00023027"/>
    </source>
</evidence>
<dbReference type="PROSITE" id="PS00065">
    <property type="entry name" value="D_2_HYDROXYACID_DH_1"/>
    <property type="match status" value="1"/>
</dbReference>
<evidence type="ECO:0000313" key="12">
    <source>
        <dbReference type="Proteomes" id="UP001487305"/>
    </source>
</evidence>
<dbReference type="PROSITE" id="PS00670">
    <property type="entry name" value="D_2_HYDROXYACID_DH_2"/>
    <property type="match status" value="1"/>
</dbReference>
<evidence type="ECO:0000259" key="10">
    <source>
        <dbReference type="PROSITE" id="PS51671"/>
    </source>
</evidence>
<proteinExistence type="inferred from homology"/>
<dbReference type="NCBIfam" id="TIGR01327">
    <property type="entry name" value="PGDH"/>
    <property type="match status" value="1"/>
</dbReference>
<keyword evidence="9" id="KW-0718">Serine biosynthesis</keyword>
<feature type="domain" description="ACT" evidence="10">
    <location>
        <begin position="456"/>
        <end position="529"/>
    </location>
</feature>